<evidence type="ECO:0000256" key="11">
    <source>
        <dbReference type="PIRNR" id="PIRNR001461"/>
    </source>
</evidence>
<comment type="cofactor">
    <cofactor evidence="3">
        <name>Co(2+)</name>
        <dbReference type="ChEBI" id="CHEBI:48828"/>
    </cofactor>
</comment>
<comment type="pathway">
    <text evidence="10">Carbohydrate degradation.</text>
</comment>
<dbReference type="InterPro" id="IPR026019">
    <property type="entry name" value="Ribul_P_3_epim"/>
</dbReference>
<evidence type="ECO:0000256" key="9">
    <source>
        <dbReference type="ARBA" id="ARBA00023235"/>
    </source>
</evidence>
<feature type="binding site" evidence="10 13">
    <location>
        <position position="34"/>
    </location>
    <ligand>
        <name>a divalent metal cation</name>
        <dbReference type="ChEBI" id="CHEBI:60240"/>
    </ligand>
</feature>
<dbReference type="GO" id="GO:0046872">
    <property type="term" value="F:metal ion binding"/>
    <property type="evidence" value="ECO:0007669"/>
    <property type="project" value="UniProtKB-UniRule"/>
</dbReference>
<keyword evidence="9 10" id="KW-0413">Isomerase</keyword>
<evidence type="ECO:0000313" key="15">
    <source>
        <dbReference type="EMBL" id="RGB77153.1"/>
    </source>
</evidence>
<feature type="binding site" evidence="10 14">
    <location>
        <position position="65"/>
    </location>
    <ligand>
        <name>substrate</name>
    </ligand>
</feature>
<dbReference type="FunFam" id="3.20.20.70:FF:000004">
    <property type="entry name" value="Ribulose-phosphate 3-epimerase"/>
    <property type="match status" value="1"/>
</dbReference>
<comment type="caution">
    <text evidence="15">The sequence shown here is derived from an EMBL/GenBank/DDBJ whole genome shotgun (WGS) entry which is preliminary data.</text>
</comment>
<reference evidence="15 16" key="1">
    <citation type="submission" date="2018-08" db="EMBL/GenBank/DDBJ databases">
        <title>A genome reference for cultivated species of the human gut microbiota.</title>
        <authorList>
            <person name="Zou Y."/>
            <person name="Xue W."/>
            <person name="Luo G."/>
        </authorList>
    </citation>
    <scope>NUCLEOTIDE SEQUENCE [LARGE SCALE GENOMIC DNA]</scope>
    <source>
        <strain evidence="15 16">OF01-3</strain>
    </source>
</reference>
<evidence type="ECO:0000256" key="7">
    <source>
        <dbReference type="ARBA" id="ARBA00013188"/>
    </source>
</evidence>
<keyword evidence="10 11" id="KW-0119">Carbohydrate metabolism</keyword>
<feature type="binding site" evidence="10 13">
    <location>
        <position position="174"/>
    </location>
    <ligand>
        <name>a divalent metal cation</name>
        <dbReference type="ChEBI" id="CHEBI:60240"/>
    </ligand>
</feature>
<feature type="binding site" evidence="10 14">
    <location>
        <begin position="141"/>
        <end position="144"/>
    </location>
    <ligand>
        <name>substrate</name>
    </ligand>
</feature>
<feature type="binding site" evidence="10 13">
    <location>
        <position position="65"/>
    </location>
    <ligand>
        <name>a divalent metal cation</name>
        <dbReference type="ChEBI" id="CHEBI:60240"/>
    </ligand>
</feature>
<dbReference type="PIRSF" id="PIRSF001461">
    <property type="entry name" value="RPE"/>
    <property type="match status" value="1"/>
</dbReference>
<dbReference type="CDD" id="cd00429">
    <property type="entry name" value="RPE"/>
    <property type="match status" value="1"/>
</dbReference>
<evidence type="ECO:0000256" key="5">
    <source>
        <dbReference type="ARBA" id="ARBA00001954"/>
    </source>
</evidence>
<dbReference type="AlphaFoldDB" id="A0A3E2TJI9"/>
<dbReference type="InterPro" id="IPR011060">
    <property type="entry name" value="RibuloseP-bd_barrel"/>
</dbReference>
<keyword evidence="16" id="KW-1185">Reference proteome</keyword>
<organism evidence="15 16">
    <name type="scientific">Anaerococcus nagyae</name>
    <dbReference type="NCBI Taxonomy" id="1755241"/>
    <lineage>
        <taxon>Bacteria</taxon>
        <taxon>Bacillati</taxon>
        <taxon>Bacillota</taxon>
        <taxon>Tissierellia</taxon>
        <taxon>Tissierellales</taxon>
        <taxon>Peptoniphilaceae</taxon>
        <taxon>Anaerococcus</taxon>
    </lineage>
</organism>
<dbReference type="Proteomes" id="UP000261011">
    <property type="component" value="Unassembled WGS sequence"/>
</dbReference>
<feature type="binding site" evidence="10 13">
    <location>
        <position position="32"/>
    </location>
    <ligand>
        <name>a divalent metal cation</name>
        <dbReference type="ChEBI" id="CHEBI:60240"/>
    </ligand>
</feature>
<comment type="function">
    <text evidence="10">Catalyzes the reversible epimerization of D-ribulose 5-phosphate to D-xylulose 5-phosphate.</text>
</comment>
<comment type="catalytic activity">
    <reaction evidence="1 10 11">
        <text>D-ribulose 5-phosphate = D-xylulose 5-phosphate</text>
        <dbReference type="Rhea" id="RHEA:13677"/>
        <dbReference type="ChEBI" id="CHEBI:57737"/>
        <dbReference type="ChEBI" id="CHEBI:58121"/>
        <dbReference type="EC" id="5.1.3.1"/>
    </reaction>
</comment>
<comment type="cofactor">
    <cofactor evidence="5">
        <name>Fe(2+)</name>
        <dbReference type="ChEBI" id="CHEBI:29033"/>
    </cofactor>
</comment>
<dbReference type="EMBL" id="QVEU01000002">
    <property type="protein sequence ID" value="RGB77153.1"/>
    <property type="molecule type" value="Genomic_DNA"/>
</dbReference>
<feature type="active site" description="Proton acceptor" evidence="10 12">
    <location>
        <position position="34"/>
    </location>
</feature>
<comment type="cofactor">
    <cofactor evidence="10 13">
        <name>a divalent metal cation</name>
        <dbReference type="ChEBI" id="CHEBI:60240"/>
    </cofactor>
    <text evidence="10 13">Binds 1 divalent metal cation per subunit.</text>
</comment>
<keyword evidence="13" id="KW-0464">Manganese</keyword>
<evidence type="ECO:0000256" key="13">
    <source>
        <dbReference type="PIRSR" id="PIRSR001461-2"/>
    </source>
</evidence>
<evidence type="ECO:0000313" key="16">
    <source>
        <dbReference type="Proteomes" id="UP000261011"/>
    </source>
</evidence>
<dbReference type="RefSeq" id="WP_117520851.1">
    <property type="nucleotide sequence ID" value="NZ_QVEU01000002.1"/>
</dbReference>
<dbReference type="InterPro" id="IPR000056">
    <property type="entry name" value="Ribul_P_3_epim-like"/>
</dbReference>
<dbReference type="GO" id="GO:0006098">
    <property type="term" value="P:pentose-phosphate shunt"/>
    <property type="evidence" value="ECO:0007669"/>
    <property type="project" value="UniProtKB-UniRule"/>
</dbReference>
<dbReference type="GO" id="GO:0004750">
    <property type="term" value="F:D-ribulose-phosphate 3-epimerase activity"/>
    <property type="evidence" value="ECO:0007669"/>
    <property type="project" value="UniProtKB-UniRule"/>
</dbReference>
<dbReference type="Gene3D" id="3.20.20.70">
    <property type="entry name" value="Aldolase class I"/>
    <property type="match status" value="1"/>
</dbReference>
<dbReference type="NCBIfam" id="NF004076">
    <property type="entry name" value="PRK05581.1-4"/>
    <property type="match status" value="1"/>
</dbReference>
<evidence type="ECO:0000256" key="3">
    <source>
        <dbReference type="ARBA" id="ARBA00001941"/>
    </source>
</evidence>
<comment type="cofactor">
    <cofactor evidence="4">
        <name>Zn(2+)</name>
        <dbReference type="ChEBI" id="CHEBI:29105"/>
    </cofactor>
</comment>
<evidence type="ECO:0000256" key="6">
    <source>
        <dbReference type="ARBA" id="ARBA00009541"/>
    </source>
</evidence>
<evidence type="ECO:0000256" key="14">
    <source>
        <dbReference type="PIRSR" id="PIRSR001461-3"/>
    </source>
</evidence>
<feature type="binding site" evidence="10">
    <location>
        <begin position="174"/>
        <end position="176"/>
    </location>
    <ligand>
        <name>substrate</name>
    </ligand>
</feature>
<feature type="active site" description="Proton donor" evidence="10 12">
    <location>
        <position position="174"/>
    </location>
</feature>
<gene>
    <name evidence="10 15" type="primary">rpe</name>
    <name evidence="15" type="ORF">DXA39_02705</name>
</gene>
<dbReference type="GO" id="GO:0019323">
    <property type="term" value="P:pentose catabolic process"/>
    <property type="evidence" value="ECO:0007669"/>
    <property type="project" value="UniProtKB-UniRule"/>
</dbReference>
<dbReference type="SUPFAM" id="SSF51366">
    <property type="entry name" value="Ribulose-phoshate binding barrel"/>
    <property type="match status" value="1"/>
</dbReference>
<dbReference type="EC" id="5.1.3.1" evidence="7 10"/>
<dbReference type="GO" id="GO:0005737">
    <property type="term" value="C:cytoplasm"/>
    <property type="evidence" value="ECO:0007669"/>
    <property type="project" value="UniProtKB-ARBA"/>
</dbReference>
<keyword evidence="13" id="KW-0170">Cobalt</keyword>
<proteinExistence type="inferred from homology"/>
<feature type="binding site" evidence="10 14">
    <location>
        <position position="7"/>
    </location>
    <ligand>
        <name>substrate</name>
    </ligand>
</feature>
<feature type="binding site" evidence="14">
    <location>
        <position position="176"/>
    </location>
    <ligand>
        <name>substrate</name>
    </ligand>
</feature>
<dbReference type="OrthoDB" id="1645589at2"/>
<comment type="cofactor">
    <cofactor evidence="2">
        <name>Mn(2+)</name>
        <dbReference type="ChEBI" id="CHEBI:29035"/>
    </cofactor>
</comment>
<evidence type="ECO:0000256" key="12">
    <source>
        <dbReference type="PIRSR" id="PIRSR001461-1"/>
    </source>
</evidence>
<name>A0A3E2TJI9_9FIRM</name>
<protein>
    <recommendedName>
        <fullName evidence="7 10">Ribulose-phosphate 3-epimerase</fullName>
        <ecNumber evidence="7 10">5.1.3.1</ecNumber>
    </recommendedName>
</protein>
<sequence>MVELAPSILSCNFANLEADIEKTKGTDLKNLHIDVMDGLFVPNISFGFKVIEDIRKKNDYYFDTHAMIEEPIRYVEEFKKSGVDRLTIHYEACKDLDKTIGAVKDSRMEVGLTFKPATDINLVIPYLDKIDLVLVMSVEPGFGGQSFMEDSLDKIKILREYIDKNNLDCLIEVDGGIKTTNVEKVIDAGADLIVSGSDIFGKDIKNQIDKYYKIFEKKSLS</sequence>
<evidence type="ECO:0000256" key="4">
    <source>
        <dbReference type="ARBA" id="ARBA00001947"/>
    </source>
</evidence>
<accession>A0A3E2TJI9</accession>
<dbReference type="InterPro" id="IPR013785">
    <property type="entry name" value="Aldolase_TIM"/>
</dbReference>
<keyword evidence="8 10" id="KW-0479">Metal-binding</keyword>
<feature type="binding site" evidence="10 14">
    <location>
        <begin position="196"/>
        <end position="197"/>
    </location>
    <ligand>
        <name>substrate</name>
    </ligand>
</feature>
<dbReference type="NCBIfam" id="TIGR01163">
    <property type="entry name" value="rpe"/>
    <property type="match status" value="1"/>
</dbReference>
<comment type="similarity">
    <text evidence="6 10 11">Belongs to the ribulose-phosphate 3-epimerase family.</text>
</comment>
<evidence type="ECO:0000256" key="8">
    <source>
        <dbReference type="ARBA" id="ARBA00022723"/>
    </source>
</evidence>
<dbReference type="PROSITE" id="PS01085">
    <property type="entry name" value="RIBUL_P_3_EPIMER_1"/>
    <property type="match status" value="1"/>
</dbReference>
<keyword evidence="13" id="KW-0862">Zinc</keyword>
<dbReference type="PROSITE" id="PS01086">
    <property type="entry name" value="RIBUL_P_3_EPIMER_2"/>
    <property type="match status" value="1"/>
</dbReference>
<evidence type="ECO:0000256" key="1">
    <source>
        <dbReference type="ARBA" id="ARBA00001782"/>
    </source>
</evidence>
<dbReference type="Pfam" id="PF00834">
    <property type="entry name" value="Ribul_P_3_epim"/>
    <property type="match status" value="1"/>
</dbReference>
<dbReference type="HAMAP" id="MF_02227">
    <property type="entry name" value="RPE"/>
    <property type="match status" value="1"/>
</dbReference>
<dbReference type="PANTHER" id="PTHR11749">
    <property type="entry name" value="RIBULOSE-5-PHOSPHATE-3-EPIMERASE"/>
    <property type="match status" value="1"/>
</dbReference>
<evidence type="ECO:0000256" key="10">
    <source>
        <dbReference type="HAMAP-Rule" id="MF_02227"/>
    </source>
</evidence>
<evidence type="ECO:0000256" key="2">
    <source>
        <dbReference type="ARBA" id="ARBA00001936"/>
    </source>
</evidence>